<feature type="compositionally biased region" description="Polar residues" evidence="7">
    <location>
        <begin position="973"/>
        <end position="983"/>
    </location>
</feature>
<dbReference type="Proteomes" id="UP000033647">
    <property type="component" value="Unassembled WGS sequence"/>
</dbReference>
<feature type="transmembrane region" description="Helical" evidence="8">
    <location>
        <begin position="502"/>
        <end position="523"/>
    </location>
</feature>
<feature type="region of interest" description="Disordered" evidence="7">
    <location>
        <begin position="685"/>
        <end position="719"/>
    </location>
</feature>
<dbReference type="OrthoDB" id="5312224at2759"/>
<feature type="transmembrane region" description="Helical" evidence="8">
    <location>
        <begin position="216"/>
        <end position="235"/>
    </location>
</feature>
<evidence type="ECO:0000313" key="12">
    <source>
        <dbReference type="Proteomes" id="UP000033647"/>
    </source>
</evidence>
<name>A0A0F4GAK4_9PEZI</name>
<dbReference type="EMBL" id="LAFY01004183">
    <property type="protein sequence ID" value="KJX94027.1"/>
    <property type="molecule type" value="Genomic_DNA"/>
</dbReference>
<evidence type="ECO:0000256" key="4">
    <source>
        <dbReference type="ARBA" id="ARBA00022729"/>
    </source>
</evidence>
<comment type="similarity">
    <text evidence="2">Belongs to the transient receptor potential (TRP) ion channel family.</text>
</comment>
<evidence type="ECO:0000256" key="9">
    <source>
        <dbReference type="SAM" id="SignalP"/>
    </source>
</evidence>
<gene>
    <name evidence="11" type="ORF">TI39_contig4224g00007</name>
</gene>
<dbReference type="AlphaFoldDB" id="A0A0F4GAK4"/>
<evidence type="ECO:0000256" key="6">
    <source>
        <dbReference type="ARBA" id="ARBA00023136"/>
    </source>
</evidence>
<feature type="domain" description="ML-like" evidence="10">
    <location>
        <begin position="27"/>
        <end position="209"/>
    </location>
</feature>
<dbReference type="STRING" id="1047168.A0A0F4GAK4"/>
<dbReference type="PANTHER" id="PTHR31145">
    <property type="entry name" value="INTEGRAL MEMBRANE PROTEIN (AFU_ORTHOLOGUE AFUA_7G01610)"/>
    <property type="match status" value="1"/>
</dbReference>
<dbReference type="Pfam" id="PF06011">
    <property type="entry name" value="TRP"/>
    <property type="match status" value="1"/>
</dbReference>
<evidence type="ECO:0000256" key="8">
    <source>
        <dbReference type="SAM" id="Phobius"/>
    </source>
</evidence>
<keyword evidence="6 8" id="KW-0472">Membrane</keyword>
<evidence type="ECO:0000256" key="5">
    <source>
        <dbReference type="ARBA" id="ARBA00022989"/>
    </source>
</evidence>
<keyword evidence="3 8" id="KW-0812">Transmembrane</keyword>
<comment type="caution">
    <text evidence="11">The sequence shown here is derived from an EMBL/GenBank/DDBJ whole genome shotgun (WGS) entry which is preliminary data.</text>
</comment>
<keyword evidence="4 9" id="KW-0732">Signal</keyword>
<dbReference type="GO" id="GO:0016020">
    <property type="term" value="C:membrane"/>
    <property type="evidence" value="ECO:0007669"/>
    <property type="project" value="UniProtKB-SubCell"/>
</dbReference>
<feature type="signal peptide" evidence="9">
    <location>
        <begin position="1"/>
        <end position="29"/>
    </location>
</feature>
<evidence type="ECO:0000256" key="1">
    <source>
        <dbReference type="ARBA" id="ARBA00004141"/>
    </source>
</evidence>
<feature type="transmembrane region" description="Helical" evidence="8">
    <location>
        <begin position="425"/>
        <end position="448"/>
    </location>
</feature>
<reference evidence="11 12" key="1">
    <citation type="submission" date="2015-03" db="EMBL/GenBank/DDBJ databases">
        <title>RNA-seq based gene annotation and comparative genomics of four Zymoseptoria species reveal species-specific pathogenicity related genes and transposable element activity.</title>
        <authorList>
            <person name="Grandaubert J."/>
            <person name="Bhattacharyya A."/>
            <person name="Stukenbrock E.H."/>
        </authorList>
    </citation>
    <scope>NUCLEOTIDE SEQUENCE [LARGE SCALE GENOMIC DNA]</scope>
    <source>
        <strain evidence="11 12">Zb18110</strain>
    </source>
</reference>
<feature type="compositionally biased region" description="Low complexity" evidence="7">
    <location>
        <begin position="1069"/>
        <end position="1087"/>
    </location>
</feature>
<organism evidence="11 12">
    <name type="scientific">Zymoseptoria brevis</name>
    <dbReference type="NCBI Taxonomy" id="1047168"/>
    <lineage>
        <taxon>Eukaryota</taxon>
        <taxon>Fungi</taxon>
        <taxon>Dikarya</taxon>
        <taxon>Ascomycota</taxon>
        <taxon>Pezizomycotina</taxon>
        <taxon>Dothideomycetes</taxon>
        <taxon>Dothideomycetidae</taxon>
        <taxon>Mycosphaerellales</taxon>
        <taxon>Mycosphaerellaceae</taxon>
        <taxon>Zymoseptoria</taxon>
    </lineage>
</organism>
<sequence length="1173" mass="126792">MKALGATPTMLSSLLLLLLPSLLLPPVHAVFVNFENCLPDSTRNSRPQQLQFTPLFVDATFVNERSTHFLNLTIYGNVSGQQFTGNYPPPSDEQWNDSDVSFGKIVNVGTGNRLATLTADYMVLTYTEANNPGERFCDALVQGDCPLGPAFYANASVPSELPAFFLSHDFGTSFSFSTISATAHIISGDEGAPNVACVSAQITPDLGSSIKALLRWLPAAILILKAIATVAAAIWSPWGSSDIFRWSSNFGRDEDLLRLVTPGFGDCLQYIQWVVLTGSLTVQYPGFFRPALSQASWSLLLFDESYVSGDSYNSLQDGLYNVNATYGLTRMSQLIGMGSDQDIWACMAIWLLVIAGVLVLLCQLGFLARWLYHLATNTTEEDLRQKNLPFTLGMVVRLLFNYFILPIVALSLYQLVISPRSPTSVLVCAVILLIITIVWAGWILRVIFTTKPRTLLFDDMPTLLHYGPLYNTYSDSAAPFALIPVFITFVRGVAIGAVQPSGIAQIIVLAICEVILILTLNGFKPFQGQTSMNLYHTFFASVRLGTLLMMIAFVPTLGVTEAPKGWIGYVILILHACVLVFGFFLNSAQTIIEVIARSLGAGGGASAVRGSILSWRMLKKRQTRPDKGDRGSMMSNAAILRVSTNDAMGSQAYGTRSRSVSASSAQLLNRNRLSGFENFSSVGDTTPSVVPHSELSGGLGQGARPSIATKADGDNFYRPPRARKATITEPLTPGIRTRRNTGGAEFPYQDSPGKARVASYDSDQVSPPPVFLRDRQESVDETGNRTDYAVREVDQYYRGPALNEQATRKLKTGPADPTGPASAAQSWLQKIAFGFSGKKKDQTKGFEVVRSARMPPDMQQQDGPADEVEMQTSPPMTIEFPYRDRVMPDSPLEATAPGAQQPESPVEDDVRFDLKSGYTLDPEPATSRTASGLQGPETPTIAHPVLEPVSASKAVVEGIATQPTGRLSHETRSSQVTGATSRPSDVEKVYAPRYSDQPIPSLAPIEGVGGIDLPSRWGSAASRSTNTGAPRPEITNGPPLPTPSTYPPPGEDWLRAIDNLSWDHNSSAPTMPRSPTVPRRSSRRTPSADIRAENAARVLRGNDGVFGDGFDGEMGGVPARSNAGMVSKHRAKDSITRNSFGASVAMRGQEGEVVGGAEGDEGMGEMANRPKIS</sequence>
<feature type="region of interest" description="Disordered" evidence="7">
    <location>
        <begin position="1139"/>
        <end position="1173"/>
    </location>
</feature>
<dbReference type="SMART" id="SM01320">
    <property type="entry name" value="TRP_N"/>
    <property type="match status" value="1"/>
</dbReference>
<keyword evidence="5 8" id="KW-1133">Transmembrane helix</keyword>
<feature type="transmembrane region" description="Helical" evidence="8">
    <location>
        <begin position="468"/>
        <end position="490"/>
    </location>
</feature>
<evidence type="ECO:0000256" key="3">
    <source>
        <dbReference type="ARBA" id="ARBA00022692"/>
    </source>
</evidence>
<dbReference type="PANTHER" id="PTHR31145:SF6">
    <property type="entry name" value="INTEGRAL MEMBRANE PROTEIN (AFU_ORTHOLOGUE AFUA_7G01610)"/>
    <property type="match status" value="1"/>
</dbReference>
<protein>
    <recommendedName>
        <fullName evidence="10">ML-like domain-containing protein</fullName>
    </recommendedName>
</protein>
<feature type="compositionally biased region" description="Pro residues" evidence="7">
    <location>
        <begin position="1038"/>
        <end position="1050"/>
    </location>
</feature>
<keyword evidence="12" id="KW-1185">Reference proteome</keyword>
<feature type="chain" id="PRO_5002468667" description="ML-like domain-containing protein" evidence="9">
    <location>
        <begin position="30"/>
        <end position="1173"/>
    </location>
</feature>
<dbReference type="GO" id="GO:0055085">
    <property type="term" value="P:transmembrane transport"/>
    <property type="evidence" value="ECO:0007669"/>
    <property type="project" value="TreeGrafter"/>
</dbReference>
<feature type="region of interest" description="Disordered" evidence="7">
    <location>
        <begin position="803"/>
        <end position="823"/>
    </location>
</feature>
<feature type="transmembrane region" description="Helical" evidence="8">
    <location>
        <begin position="566"/>
        <end position="585"/>
    </location>
</feature>
<evidence type="ECO:0000259" key="10">
    <source>
        <dbReference type="SMART" id="SM01320"/>
    </source>
</evidence>
<evidence type="ECO:0000313" key="11">
    <source>
        <dbReference type="EMBL" id="KJX94027.1"/>
    </source>
</evidence>
<dbReference type="Pfam" id="PF14558">
    <property type="entry name" value="TRP_N"/>
    <property type="match status" value="1"/>
</dbReference>
<dbReference type="InterPro" id="IPR032800">
    <property type="entry name" value="TRP_N"/>
</dbReference>
<feature type="region of interest" description="Disordered" evidence="7">
    <location>
        <begin position="733"/>
        <end position="770"/>
    </location>
</feature>
<feature type="transmembrane region" description="Helical" evidence="8">
    <location>
        <begin position="535"/>
        <end position="554"/>
    </location>
</feature>
<comment type="subcellular location">
    <subcellularLocation>
        <location evidence="1">Membrane</location>
        <topology evidence="1">Multi-pass membrane protein</topology>
    </subcellularLocation>
</comment>
<feature type="transmembrane region" description="Helical" evidence="8">
    <location>
        <begin position="343"/>
        <end position="372"/>
    </location>
</feature>
<accession>A0A0F4GAK4</accession>
<proteinExistence type="inferred from homology"/>
<dbReference type="InterPro" id="IPR010308">
    <property type="entry name" value="TRP_C"/>
</dbReference>
<evidence type="ECO:0000256" key="2">
    <source>
        <dbReference type="ARBA" id="ARBA00010642"/>
    </source>
</evidence>
<feature type="region of interest" description="Disordered" evidence="7">
    <location>
        <begin position="887"/>
        <end position="1095"/>
    </location>
</feature>
<dbReference type="InterPro" id="IPR040241">
    <property type="entry name" value="TRP_Flc/Pkd2-like"/>
</dbReference>
<evidence type="ECO:0000256" key="7">
    <source>
        <dbReference type="SAM" id="MobiDB-lite"/>
    </source>
</evidence>
<feature type="transmembrane region" description="Helical" evidence="8">
    <location>
        <begin position="392"/>
        <end position="413"/>
    </location>
</feature>